<name>A0ABU9AUT5_9BACT</name>
<dbReference type="Proteomes" id="UP001371305">
    <property type="component" value="Unassembled WGS sequence"/>
</dbReference>
<dbReference type="EMBL" id="JBBUKT010000004">
    <property type="protein sequence ID" value="MEK7951505.1"/>
    <property type="molecule type" value="Genomic_DNA"/>
</dbReference>
<evidence type="ECO:0008006" key="3">
    <source>
        <dbReference type="Google" id="ProtNLM"/>
    </source>
</evidence>
<dbReference type="RefSeq" id="WP_341405108.1">
    <property type="nucleotide sequence ID" value="NZ_JBBUKT010000004.1"/>
</dbReference>
<protein>
    <recommendedName>
        <fullName evidence="3">DEK C-terminal domain-containing protein</fullName>
    </recommendedName>
</protein>
<comment type="caution">
    <text evidence="1">The sequence shown here is derived from an EMBL/GenBank/DDBJ whole genome shotgun (WGS) entry which is preliminary data.</text>
</comment>
<gene>
    <name evidence="1" type="ORF">WKV53_13390</name>
</gene>
<keyword evidence="2" id="KW-1185">Reference proteome</keyword>
<organism evidence="1 2">
    <name type="scientific">Luteolibacter soli</name>
    <dbReference type="NCBI Taxonomy" id="3135280"/>
    <lineage>
        <taxon>Bacteria</taxon>
        <taxon>Pseudomonadati</taxon>
        <taxon>Verrucomicrobiota</taxon>
        <taxon>Verrucomicrobiia</taxon>
        <taxon>Verrucomicrobiales</taxon>
        <taxon>Verrucomicrobiaceae</taxon>
        <taxon>Luteolibacter</taxon>
    </lineage>
</organism>
<reference evidence="1 2" key="1">
    <citation type="submission" date="2024-04" db="EMBL/GenBank/DDBJ databases">
        <title>Luteolibacter sp. isolated from soil.</title>
        <authorList>
            <person name="An J."/>
        </authorList>
    </citation>
    <scope>NUCLEOTIDE SEQUENCE [LARGE SCALE GENOMIC DNA]</scope>
    <source>
        <strain evidence="1 2">Y139</strain>
    </source>
</reference>
<evidence type="ECO:0000313" key="2">
    <source>
        <dbReference type="Proteomes" id="UP001371305"/>
    </source>
</evidence>
<evidence type="ECO:0000313" key="1">
    <source>
        <dbReference type="EMBL" id="MEK7951505.1"/>
    </source>
</evidence>
<accession>A0ABU9AUT5</accession>
<sequence>MPPPEIPHHLTTQIDHHLSRSEVLSAISFLRETTGCNIADAKEAIGTRLRERFPDQFSSYRNLGDEDHAP</sequence>
<proteinExistence type="predicted"/>